<feature type="domain" description="Aconitase/3-isopropylmalate dehydratase large subunit alpha/beta/alpha" evidence="6">
    <location>
        <begin position="205"/>
        <end position="537"/>
    </location>
</feature>
<dbReference type="Gene3D" id="3.20.19.10">
    <property type="entry name" value="Aconitase, domain 4"/>
    <property type="match status" value="1"/>
</dbReference>
<keyword evidence="5" id="KW-0456">Lyase</keyword>
<dbReference type="EMBL" id="ML977310">
    <property type="protein sequence ID" value="KAF2122765.1"/>
    <property type="molecule type" value="Genomic_DNA"/>
</dbReference>
<protein>
    <submittedName>
        <fullName evidence="8">Aconitase family protein</fullName>
    </submittedName>
</protein>
<evidence type="ECO:0000259" key="6">
    <source>
        <dbReference type="Pfam" id="PF00330"/>
    </source>
</evidence>
<dbReference type="NCBIfam" id="TIGR02087">
    <property type="entry name" value="LEUD_arch"/>
    <property type="match status" value="1"/>
</dbReference>
<dbReference type="OrthoDB" id="419183at2759"/>
<keyword evidence="3" id="KW-0408">Iron</keyword>
<dbReference type="AlphaFoldDB" id="A0A6A5ZUK7"/>
<dbReference type="InterPro" id="IPR015931">
    <property type="entry name" value="Acnase/IPM_dHydase_lsu_aba_1/3"/>
</dbReference>
<dbReference type="GO" id="GO:0051536">
    <property type="term" value="F:iron-sulfur cluster binding"/>
    <property type="evidence" value="ECO:0007669"/>
    <property type="project" value="UniProtKB-KW"/>
</dbReference>
<evidence type="ECO:0000259" key="7">
    <source>
        <dbReference type="Pfam" id="PF00694"/>
    </source>
</evidence>
<evidence type="ECO:0000256" key="5">
    <source>
        <dbReference type="ARBA" id="ARBA00023239"/>
    </source>
</evidence>
<evidence type="ECO:0000256" key="3">
    <source>
        <dbReference type="ARBA" id="ARBA00023004"/>
    </source>
</evidence>
<dbReference type="InterPro" id="IPR015928">
    <property type="entry name" value="Aconitase/3IPM_dehydase_swvl"/>
</dbReference>
<organism evidence="8 9">
    <name type="scientific">Lophiotrema nucula</name>
    <dbReference type="NCBI Taxonomy" id="690887"/>
    <lineage>
        <taxon>Eukaryota</taxon>
        <taxon>Fungi</taxon>
        <taxon>Dikarya</taxon>
        <taxon>Ascomycota</taxon>
        <taxon>Pezizomycotina</taxon>
        <taxon>Dothideomycetes</taxon>
        <taxon>Pleosporomycetidae</taxon>
        <taxon>Pleosporales</taxon>
        <taxon>Lophiotremataceae</taxon>
        <taxon>Lophiotrema</taxon>
    </lineage>
</organism>
<dbReference type="InterPro" id="IPR050067">
    <property type="entry name" value="IPM_dehydratase_rel_enz"/>
</dbReference>
<keyword evidence="9" id="KW-1185">Reference proteome</keyword>
<dbReference type="InterPro" id="IPR036008">
    <property type="entry name" value="Aconitase_4Fe-4S_dom"/>
</dbReference>
<dbReference type="InterPro" id="IPR000573">
    <property type="entry name" value="AconitaseA/IPMdHydase_ssu_swvl"/>
</dbReference>
<gene>
    <name evidence="8" type="ORF">BDV96DRAFT_608652</name>
</gene>
<feature type="domain" description="Aconitase A/isopropylmalate dehydratase small subunit swivel" evidence="7">
    <location>
        <begin position="662"/>
        <end position="710"/>
    </location>
</feature>
<reference evidence="8" key="1">
    <citation type="journal article" date="2020" name="Stud. Mycol.">
        <title>101 Dothideomycetes genomes: a test case for predicting lifestyles and emergence of pathogens.</title>
        <authorList>
            <person name="Haridas S."/>
            <person name="Albert R."/>
            <person name="Binder M."/>
            <person name="Bloem J."/>
            <person name="Labutti K."/>
            <person name="Salamov A."/>
            <person name="Andreopoulos B."/>
            <person name="Baker S."/>
            <person name="Barry K."/>
            <person name="Bills G."/>
            <person name="Bluhm B."/>
            <person name="Cannon C."/>
            <person name="Castanera R."/>
            <person name="Culley D."/>
            <person name="Daum C."/>
            <person name="Ezra D."/>
            <person name="Gonzalez J."/>
            <person name="Henrissat B."/>
            <person name="Kuo A."/>
            <person name="Liang C."/>
            <person name="Lipzen A."/>
            <person name="Lutzoni F."/>
            <person name="Magnuson J."/>
            <person name="Mondo S."/>
            <person name="Nolan M."/>
            <person name="Ohm R."/>
            <person name="Pangilinan J."/>
            <person name="Park H.-J."/>
            <person name="Ramirez L."/>
            <person name="Alfaro M."/>
            <person name="Sun H."/>
            <person name="Tritt A."/>
            <person name="Yoshinaga Y."/>
            <person name="Zwiers L.-H."/>
            <person name="Turgeon B."/>
            <person name="Goodwin S."/>
            <person name="Spatafora J."/>
            <person name="Crous P."/>
            <person name="Grigoriev I."/>
        </authorList>
    </citation>
    <scope>NUCLEOTIDE SEQUENCE</scope>
    <source>
        <strain evidence="8">CBS 627.86</strain>
    </source>
</reference>
<dbReference type="GO" id="GO:0046872">
    <property type="term" value="F:metal ion binding"/>
    <property type="evidence" value="ECO:0007669"/>
    <property type="project" value="UniProtKB-KW"/>
</dbReference>
<dbReference type="GO" id="GO:0170034">
    <property type="term" value="P:L-amino acid biosynthetic process"/>
    <property type="evidence" value="ECO:0007669"/>
    <property type="project" value="UniProtKB-ARBA"/>
</dbReference>
<name>A0A6A5ZUK7_9PLEO</name>
<dbReference type="InterPro" id="IPR001030">
    <property type="entry name" value="Acoase/IPM_deHydtase_lsu_aba"/>
</dbReference>
<dbReference type="PANTHER" id="PTHR43822:SF2">
    <property type="entry name" value="HOMOACONITASE, MITOCHONDRIAL"/>
    <property type="match status" value="1"/>
</dbReference>
<evidence type="ECO:0000313" key="9">
    <source>
        <dbReference type="Proteomes" id="UP000799770"/>
    </source>
</evidence>
<dbReference type="InterPro" id="IPR011827">
    <property type="entry name" value="LeuD_type2/HacB/DmdB"/>
</dbReference>
<dbReference type="CDD" id="cd01577">
    <property type="entry name" value="IPMI_Swivel"/>
    <property type="match status" value="1"/>
</dbReference>
<dbReference type="Gene3D" id="3.30.499.10">
    <property type="entry name" value="Aconitase, domain 3"/>
    <property type="match status" value="2"/>
</dbReference>
<dbReference type="SUPFAM" id="SSF52016">
    <property type="entry name" value="LeuD/IlvD-like"/>
    <property type="match status" value="1"/>
</dbReference>
<proteinExistence type="inferred from homology"/>
<keyword evidence="4" id="KW-0411">Iron-sulfur</keyword>
<evidence type="ECO:0000256" key="1">
    <source>
        <dbReference type="ARBA" id="ARBA00007185"/>
    </source>
</evidence>
<evidence type="ECO:0000256" key="2">
    <source>
        <dbReference type="ARBA" id="ARBA00022723"/>
    </source>
</evidence>
<dbReference type="Pfam" id="PF00330">
    <property type="entry name" value="Aconitase"/>
    <property type="match status" value="1"/>
</dbReference>
<dbReference type="PRINTS" id="PR00415">
    <property type="entry name" value="ACONITASE"/>
</dbReference>
<dbReference type="SUPFAM" id="SSF53732">
    <property type="entry name" value="Aconitase iron-sulfur domain"/>
    <property type="match status" value="1"/>
</dbReference>
<comment type="similarity">
    <text evidence="1">Belongs to the aconitase/IPM isomerase family.</text>
</comment>
<keyword evidence="2" id="KW-0479">Metal-binding</keyword>
<dbReference type="GO" id="GO:0016836">
    <property type="term" value="F:hydro-lyase activity"/>
    <property type="evidence" value="ECO:0007669"/>
    <property type="project" value="InterPro"/>
</dbReference>
<sequence length="791" mass="86614">MHELLSLLETSRNITLDSSISSTLQSQPLTTLSSLRPLVSALQDNKQDREAQTLSEVTALCTKSPDYGGLGLNLDATLDDAQKKEVLFLISAWLESLNSQDRAKAPLPPLDSRPEGRRGMTVTEKIFAMHDVERRGWVAPGRTMSVSVDWILASDASWGGMERTYDALRKPGIFRNDRFWLALDHVVDPRINHKPEIQKLIEGGERAKKNFKMTEYQGQNYTILHTEFYRERAEPGMIAIGSDSHTCSSGAVGCLSIGLGAADVTMALVTGEIWFKVPECVNIRFVGKPGIGISGKDVILYVMQQLRRNTVASDRVVEYTGPGLKHLSSDARFAIANMTTEFGGITGIFAPDDVTSEFVKGRKNPRNKSNSVYFRPDDDAEYAETHEINLSNVKPFIAKYPNPDDVVPVTEFEGTELDGCFIGACTTAEEDILLGALVLEQAMKEGKKPNGKGKRKVVPGSKPIKRKLEETGLADIYLEAEFEIGIPGCSYCVGMSADQASEGEVWLSSQNRNFENRMGRGSIGNLSSSATVAASSFDMKAADPTDYLNKIDMNRLARLRNVKVSDQSSISPPKYVEPAGEIESREATIAETVDDTPAASRISAPSTSSGSPIVGRVQRLGDFIDTDALAPAQYLIHAHSNEAIGAHCLEYTNPEFRQRAKDGFNIVVGGKGFGCGSSRQEAVMALLGCGIQAVVAESFAFIYSRNQPSLGLPGIIIKDPEFYRLAGEGAELSIDLEENKLKVGDEKFGFDFSQMERKLMDLGGITQAFDKYGKELFQKMCKPSRVSEIAW</sequence>
<dbReference type="GO" id="GO:0170038">
    <property type="term" value="P:proteinogenic amino acid biosynthetic process"/>
    <property type="evidence" value="ECO:0007669"/>
    <property type="project" value="UniProtKB-ARBA"/>
</dbReference>
<dbReference type="Pfam" id="PF00694">
    <property type="entry name" value="Aconitase_C"/>
    <property type="match status" value="1"/>
</dbReference>
<accession>A0A6A5ZUK7</accession>
<evidence type="ECO:0000313" key="8">
    <source>
        <dbReference type="EMBL" id="KAF2122765.1"/>
    </source>
</evidence>
<dbReference type="PANTHER" id="PTHR43822">
    <property type="entry name" value="HOMOACONITASE, MITOCHONDRIAL-RELATED"/>
    <property type="match status" value="1"/>
</dbReference>
<dbReference type="InterPro" id="IPR033940">
    <property type="entry name" value="IPMI_Swivel"/>
</dbReference>
<evidence type="ECO:0000256" key="4">
    <source>
        <dbReference type="ARBA" id="ARBA00023014"/>
    </source>
</evidence>
<dbReference type="Proteomes" id="UP000799770">
    <property type="component" value="Unassembled WGS sequence"/>
</dbReference>